<gene>
    <name evidence="1" type="ORF">RXV79_00105</name>
</gene>
<dbReference type="Proteomes" id="UP001303946">
    <property type="component" value="Chromosome"/>
</dbReference>
<dbReference type="RefSeq" id="WP_316701234.1">
    <property type="nucleotide sequence ID" value="NZ_CP136336.1"/>
</dbReference>
<evidence type="ECO:0008006" key="3">
    <source>
        <dbReference type="Google" id="ProtNLM"/>
    </source>
</evidence>
<protein>
    <recommendedName>
        <fullName evidence="3">DUF1844 domain-containing protein</fullName>
    </recommendedName>
</protein>
<proteinExistence type="predicted"/>
<name>A0ABZ0CU34_9BURK</name>
<accession>A0ABZ0CU34</accession>
<dbReference type="EMBL" id="CP136336">
    <property type="protein sequence ID" value="WOB08470.1"/>
    <property type="molecule type" value="Genomic_DNA"/>
</dbReference>
<evidence type="ECO:0000313" key="2">
    <source>
        <dbReference type="Proteomes" id="UP001303946"/>
    </source>
</evidence>
<sequence>MSFVYNPIVHWPLSGSVTQDISPTLLAKAGDTDIEVRVLREVASYGMQIGKLSELVLKLADALPKGTLDAEGRETLRELRCMVEDIERIKQEQRPLPATIKEARELQKSLKERFPDL</sequence>
<keyword evidence="2" id="KW-1185">Reference proteome</keyword>
<organism evidence="1 2">
    <name type="scientific">Piscinibacter gummiphilus</name>
    <dbReference type="NCBI Taxonomy" id="946333"/>
    <lineage>
        <taxon>Bacteria</taxon>
        <taxon>Pseudomonadati</taxon>
        <taxon>Pseudomonadota</taxon>
        <taxon>Betaproteobacteria</taxon>
        <taxon>Burkholderiales</taxon>
        <taxon>Sphaerotilaceae</taxon>
        <taxon>Piscinibacter</taxon>
    </lineage>
</organism>
<reference evidence="1 2" key="1">
    <citation type="submission" date="2023-10" db="EMBL/GenBank/DDBJ databases">
        <title>Bacteria for the degradation of biodegradable plastic PBAT(Polybutylene adipate terephthalate).</title>
        <authorList>
            <person name="Weon H.-Y."/>
            <person name="Yeon J."/>
        </authorList>
    </citation>
    <scope>NUCLEOTIDE SEQUENCE [LARGE SCALE GENOMIC DNA]</scope>
    <source>
        <strain evidence="1 2">SBD 7-3</strain>
    </source>
</reference>
<evidence type="ECO:0000313" key="1">
    <source>
        <dbReference type="EMBL" id="WOB08470.1"/>
    </source>
</evidence>